<evidence type="ECO:0000256" key="1">
    <source>
        <dbReference type="ARBA" id="ARBA00023015"/>
    </source>
</evidence>
<name>A0ABP9TQL4_9MICC</name>
<gene>
    <name evidence="5" type="ORF">GCM10025778_25760</name>
</gene>
<keyword evidence="3" id="KW-0804">Transcription</keyword>
<dbReference type="PROSITE" id="PS50987">
    <property type="entry name" value="HTH_ARSR_2"/>
    <property type="match status" value="1"/>
</dbReference>
<dbReference type="InterPro" id="IPR036390">
    <property type="entry name" value="WH_DNA-bd_sf"/>
</dbReference>
<dbReference type="PANTHER" id="PTHR33154">
    <property type="entry name" value="TRANSCRIPTIONAL REGULATOR, ARSR FAMILY"/>
    <property type="match status" value="1"/>
</dbReference>
<keyword evidence="6" id="KW-1185">Reference proteome</keyword>
<evidence type="ECO:0000256" key="3">
    <source>
        <dbReference type="ARBA" id="ARBA00023163"/>
    </source>
</evidence>
<evidence type="ECO:0000256" key="2">
    <source>
        <dbReference type="ARBA" id="ARBA00023125"/>
    </source>
</evidence>
<accession>A0ABP9TQL4</accession>
<dbReference type="PANTHER" id="PTHR33154:SF33">
    <property type="entry name" value="TRANSCRIPTIONAL REPRESSOR SDPR"/>
    <property type="match status" value="1"/>
</dbReference>
<dbReference type="InterPro" id="IPR011991">
    <property type="entry name" value="ArsR-like_HTH"/>
</dbReference>
<dbReference type="Pfam" id="PF01022">
    <property type="entry name" value="HTH_5"/>
    <property type="match status" value="1"/>
</dbReference>
<sequence length="150" mass="16491">MAHEQVFSALADPTRRRLLEALLEDSRSVGSLVEALGVSQPTVSKHLKVLREAGLITMRADGQRRYYALEPATFLELQTWLQQYLPPVCALAVVADSLPDPAALPHDATHQATVAAAQLGRTVGRGLEQVTGRAQDFLERLPKPKFGRKR</sequence>
<keyword evidence="1" id="KW-0805">Transcription regulation</keyword>
<dbReference type="EMBL" id="BAABLK010000034">
    <property type="protein sequence ID" value="GAA5228043.1"/>
    <property type="molecule type" value="Genomic_DNA"/>
</dbReference>
<dbReference type="CDD" id="cd00090">
    <property type="entry name" value="HTH_ARSR"/>
    <property type="match status" value="1"/>
</dbReference>
<dbReference type="SUPFAM" id="SSF46785">
    <property type="entry name" value="Winged helix' DNA-binding domain"/>
    <property type="match status" value="1"/>
</dbReference>
<evidence type="ECO:0000313" key="6">
    <source>
        <dbReference type="Proteomes" id="UP001501257"/>
    </source>
</evidence>
<comment type="caution">
    <text evidence="5">The sequence shown here is derived from an EMBL/GenBank/DDBJ whole genome shotgun (WGS) entry which is preliminary data.</text>
</comment>
<reference evidence="6" key="1">
    <citation type="journal article" date="2019" name="Int. J. Syst. Evol. Microbiol.">
        <title>The Global Catalogue of Microorganisms (GCM) 10K type strain sequencing project: providing services to taxonomists for standard genome sequencing and annotation.</title>
        <authorList>
            <consortium name="The Broad Institute Genomics Platform"/>
            <consortium name="The Broad Institute Genome Sequencing Center for Infectious Disease"/>
            <person name="Wu L."/>
            <person name="Ma J."/>
        </authorList>
    </citation>
    <scope>NUCLEOTIDE SEQUENCE [LARGE SCALE GENOMIC DNA]</scope>
    <source>
        <strain evidence="6">JCM 18952</strain>
    </source>
</reference>
<keyword evidence="2" id="KW-0238">DNA-binding</keyword>
<dbReference type="InterPro" id="IPR001845">
    <property type="entry name" value="HTH_ArsR_DNA-bd_dom"/>
</dbReference>
<protein>
    <recommendedName>
        <fullName evidence="4">HTH arsR-type domain-containing protein</fullName>
    </recommendedName>
</protein>
<dbReference type="InterPro" id="IPR036388">
    <property type="entry name" value="WH-like_DNA-bd_sf"/>
</dbReference>
<dbReference type="Gene3D" id="1.10.10.10">
    <property type="entry name" value="Winged helix-like DNA-binding domain superfamily/Winged helix DNA-binding domain"/>
    <property type="match status" value="1"/>
</dbReference>
<feature type="domain" description="HTH arsR-type" evidence="4">
    <location>
        <begin position="1"/>
        <end position="89"/>
    </location>
</feature>
<dbReference type="NCBIfam" id="NF033788">
    <property type="entry name" value="HTH_metalloreg"/>
    <property type="match status" value="1"/>
</dbReference>
<proteinExistence type="predicted"/>
<evidence type="ECO:0000313" key="5">
    <source>
        <dbReference type="EMBL" id="GAA5228043.1"/>
    </source>
</evidence>
<dbReference type="RefSeq" id="WP_210099955.1">
    <property type="nucleotide sequence ID" value="NZ_BAABLK010000034.1"/>
</dbReference>
<dbReference type="InterPro" id="IPR051081">
    <property type="entry name" value="HTH_MetalResp_TranReg"/>
</dbReference>
<dbReference type="PRINTS" id="PR00778">
    <property type="entry name" value="HTHARSR"/>
</dbReference>
<dbReference type="Proteomes" id="UP001501257">
    <property type="component" value="Unassembled WGS sequence"/>
</dbReference>
<evidence type="ECO:0000259" key="4">
    <source>
        <dbReference type="PROSITE" id="PS50987"/>
    </source>
</evidence>
<organism evidence="5 6">
    <name type="scientific">Paeniglutamicibacter antarcticus</name>
    <dbReference type="NCBI Taxonomy" id="494023"/>
    <lineage>
        <taxon>Bacteria</taxon>
        <taxon>Bacillati</taxon>
        <taxon>Actinomycetota</taxon>
        <taxon>Actinomycetes</taxon>
        <taxon>Micrococcales</taxon>
        <taxon>Micrococcaceae</taxon>
        <taxon>Paeniglutamicibacter</taxon>
    </lineage>
</organism>
<dbReference type="SMART" id="SM00418">
    <property type="entry name" value="HTH_ARSR"/>
    <property type="match status" value="1"/>
</dbReference>